<sequence length="152" mass="16186">MDWDDDPAPRKPGALVYDNGLLVALVPFLLAGFAITWWFMTGATTTGDFVFVFVLIIVGLVVPASVLWAALEDATRGFTRGHSAQLIVLLWAPPLLVVAVVALGVVLSLLSLPQAMWTGGLVLFASLPTAVFGAVKVLQTRKLPYQDPRGGA</sequence>
<proteinExistence type="predicted"/>
<feature type="transmembrane region" description="Helical" evidence="1">
    <location>
        <begin position="20"/>
        <end position="39"/>
    </location>
</feature>
<keyword evidence="1" id="KW-0812">Transmembrane</keyword>
<feature type="transmembrane region" description="Helical" evidence="1">
    <location>
        <begin position="51"/>
        <end position="71"/>
    </location>
</feature>
<dbReference type="KEGG" id="mant:BHD05_03700"/>
<evidence type="ECO:0000313" key="2">
    <source>
        <dbReference type="EMBL" id="QHO68878.1"/>
    </source>
</evidence>
<protein>
    <submittedName>
        <fullName evidence="2">Uncharacterized protein</fullName>
    </submittedName>
</protein>
<feature type="transmembrane region" description="Helical" evidence="1">
    <location>
        <begin position="83"/>
        <end position="110"/>
    </location>
</feature>
<evidence type="ECO:0000256" key="1">
    <source>
        <dbReference type="SAM" id="Phobius"/>
    </source>
</evidence>
<dbReference type="EMBL" id="CP017146">
    <property type="protein sequence ID" value="QHO68878.1"/>
    <property type="molecule type" value="Genomic_DNA"/>
</dbReference>
<gene>
    <name evidence="2" type="ORF">BHD05_03700</name>
</gene>
<keyword evidence="3" id="KW-1185">Reference proteome</keyword>
<accession>A0A7L5AEP4</accession>
<keyword evidence="1" id="KW-0472">Membrane</keyword>
<evidence type="ECO:0000313" key="3">
    <source>
        <dbReference type="Proteomes" id="UP000464507"/>
    </source>
</evidence>
<organism evidence="2 3">
    <name type="scientific">Marisediminicola antarctica</name>
    <dbReference type="NCBI Taxonomy" id="674079"/>
    <lineage>
        <taxon>Bacteria</taxon>
        <taxon>Bacillati</taxon>
        <taxon>Actinomycetota</taxon>
        <taxon>Actinomycetes</taxon>
        <taxon>Micrococcales</taxon>
        <taxon>Microbacteriaceae</taxon>
        <taxon>Marisediminicola</taxon>
    </lineage>
</organism>
<feature type="transmembrane region" description="Helical" evidence="1">
    <location>
        <begin position="116"/>
        <end position="135"/>
    </location>
</feature>
<dbReference type="Proteomes" id="UP000464507">
    <property type="component" value="Chromosome"/>
</dbReference>
<dbReference type="RefSeq" id="WP_161885240.1">
    <property type="nucleotide sequence ID" value="NZ_CP017146.1"/>
</dbReference>
<name>A0A7L5AEP4_9MICO</name>
<reference evidence="2 3" key="1">
    <citation type="submission" date="2016-09" db="EMBL/GenBank/DDBJ databases">
        <title>Complete genome sequence of microbes from the polar regions.</title>
        <authorList>
            <person name="Liao L."/>
            <person name="Chen B."/>
        </authorList>
    </citation>
    <scope>NUCLEOTIDE SEQUENCE [LARGE SCALE GENOMIC DNA]</scope>
    <source>
        <strain evidence="2 3">ZS314</strain>
    </source>
</reference>
<keyword evidence="1" id="KW-1133">Transmembrane helix</keyword>
<dbReference type="AlphaFoldDB" id="A0A7L5AEP4"/>